<feature type="chain" id="PRO_5045120529" description="Putative amidase domain-containing protein" evidence="2">
    <location>
        <begin position="32"/>
        <end position="401"/>
    </location>
</feature>
<feature type="region of interest" description="Disordered" evidence="1">
    <location>
        <begin position="165"/>
        <end position="239"/>
    </location>
</feature>
<evidence type="ECO:0000313" key="4">
    <source>
        <dbReference type="EMBL" id="GAA2233117.1"/>
    </source>
</evidence>
<evidence type="ECO:0000256" key="2">
    <source>
        <dbReference type="SAM" id="SignalP"/>
    </source>
</evidence>
<evidence type="ECO:0000259" key="3">
    <source>
        <dbReference type="Pfam" id="PF12671"/>
    </source>
</evidence>
<dbReference type="PANTHER" id="PTHR40032">
    <property type="entry name" value="EXPORTED PROTEIN-RELATED"/>
    <property type="match status" value="1"/>
</dbReference>
<evidence type="ECO:0000313" key="5">
    <source>
        <dbReference type="Proteomes" id="UP001501474"/>
    </source>
</evidence>
<name>A0ABN3DJG9_9ACTN</name>
<comment type="caution">
    <text evidence="4">The sequence shown here is derived from an EMBL/GenBank/DDBJ whole genome shotgun (WGS) entry which is preliminary data.</text>
</comment>
<gene>
    <name evidence="4" type="ORF">GCM10010104_29410</name>
</gene>
<keyword evidence="5" id="KW-1185">Reference proteome</keyword>
<reference evidence="4 5" key="1">
    <citation type="journal article" date="2019" name="Int. J. Syst. Evol. Microbiol.">
        <title>The Global Catalogue of Microorganisms (GCM) 10K type strain sequencing project: providing services to taxonomists for standard genome sequencing and annotation.</title>
        <authorList>
            <consortium name="The Broad Institute Genomics Platform"/>
            <consortium name="The Broad Institute Genome Sequencing Center for Infectious Disease"/>
            <person name="Wu L."/>
            <person name="Ma J."/>
        </authorList>
    </citation>
    <scope>NUCLEOTIDE SEQUENCE [LARGE SCALE GENOMIC DNA]</scope>
    <source>
        <strain evidence="4 5">JCM 3053</strain>
    </source>
</reference>
<feature type="compositionally biased region" description="Acidic residues" evidence="1">
    <location>
        <begin position="196"/>
        <end position="206"/>
    </location>
</feature>
<dbReference type="InterPro" id="IPR024301">
    <property type="entry name" value="Amidase_6"/>
</dbReference>
<dbReference type="PANTHER" id="PTHR40032:SF1">
    <property type="entry name" value="EXPORTED PROTEIN"/>
    <property type="match status" value="1"/>
</dbReference>
<keyword evidence="2" id="KW-0732">Signal</keyword>
<sequence>MRMAHHRRVLTGAAASATATMLVLTGTPADAQPASPVAASSASVDTTALTRLAERYLQQRADMLTTTRPTAGAATARVEATRSMTAQVQDDLAALVEKGKRYKEVDGGYTKAQVEVEVTGTSVTGQSATLQLTEQTRLHLPFTPQEVADGAPEYEELSVPHTVKFTQGSDGSWLLSSDTTDTEGGPTPTTQVSDVDAADGTDDGIDDGGGKADEDEGDKDAASGTAPLPGGSEDSGDKPMAWSRYSYGKMVAYADRYWKHHNSAWRTYGTDCTNFVSQAMHAGGWGPKGGAIIQRPSNKYWFYGPTKWTTSYTWAAAENWYWFAKKHSKRTKILDNVWKMAKADVLQADWGRDKNIDHTMIVTKKYRGTPYLTYHTSDTHNKSLKKLLSDHPRAWWYAHRT</sequence>
<dbReference type="Proteomes" id="UP001501474">
    <property type="component" value="Unassembled WGS sequence"/>
</dbReference>
<protein>
    <recommendedName>
        <fullName evidence="3">Putative amidase domain-containing protein</fullName>
    </recommendedName>
</protein>
<evidence type="ECO:0000256" key="1">
    <source>
        <dbReference type="SAM" id="MobiDB-lite"/>
    </source>
</evidence>
<dbReference type="EMBL" id="BAAART010000059">
    <property type="protein sequence ID" value="GAA2233117.1"/>
    <property type="molecule type" value="Genomic_DNA"/>
</dbReference>
<accession>A0ABN3DJG9</accession>
<feature type="domain" description="Putative amidase" evidence="3">
    <location>
        <begin position="245"/>
        <end position="395"/>
    </location>
</feature>
<feature type="signal peptide" evidence="2">
    <location>
        <begin position="1"/>
        <end position="31"/>
    </location>
</feature>
<dbReference type="Pfam" id="PF12671">
    <property type="entry name" value="Amidase_6"/>
    <property type="match status" value="1"/>
</dbReference>
<feature type="compositionally biased region" description="Low complexity" evidence="1">
    <location>
        <begin position="176"/>
        <end position="195"/>
    </location>
</feature>
<organism evidence="4 5">
    <name type="scientific">Streptomyces indiaensis</name>
    <dbReference type="NCBI Taxonomy" id="284033"/>
    <lineage>
        <taxon>Bacteria</taxon>
        <taxon>Bacillati</taxon>
        <taxon>Actinomycetota</taxon>
        <taxon>Actinomycetes</taxon>
        <taxon>Kitasatosporales</taxon>
        <taxon>Streptomycetaceae</taxon>
        <taxon>Streptomyces</taxon>
    </lineage>
</organism>
<proteinExistence type="predicted"/>